<proteinExistence type="predicted"/>
<evidence type="ECO:0000313" key="6">
    <source>
        <dbReference type="Proteomes" id="UP000306628"/>
    </source>
</evidence>
<dbReference type="SUPFAM" id="SSF47336">
    <property type="entry name" value="ACP-like"/>
    <property type="match status" value="1"/>
</dbReference>
<dbReference type="Proteomes" id="UP000306628">
    <property type="component" value="Unassembled WGS sequence"/>
</dbReference>
<reference evidence="5 6" key="1">
    <citation type="submission" date="2019-05" db="EMBL/GenBank/DDBJ databases">
        <title>Draft genome sequence of Nonomuraea zeae DSM 100528.</title>
        <authorList>
            <person name="Saricaoglu S."/>
            <person name="Isik K."/>
        </authorList>
    </citation>
    <scope>NUCLEOTIDE SEQUENCE [LARGE SCALE GENOMIC DNA]</scope>
    <source>
        <strain evidence="5 6">DSM 100528</strain>
    </source>
</reference>
<dbReference type="InterPro" id="IPR009081">
    <property type="entry name" value="PP-bd_ACP"/>
</dbReference>
<gene>
    <name evidence="5" type="ORF">ETD85_00385</name>
</gene>
<dbReference type="InterPro" id="IPR036736">
    <property type="entry name" value="ACP-like_sf"/>
</dbReference>
<dbReference type="EMBL" id="VCKX01000001">
    <property type="protein sequence ID" value="TMR39872.1"/>
    <property type="molecule type" value="Genomic_DNA"/>
</dbReference>
<evidence type="ECO:0000259" key="4">
    <source>
        <dbReference type="PROSITE" id="PS50075"/>
    </source>
</evidence>
<dbReference type="OrthoDB" id="9778690at2"/>
<evidence type="ECO:0000256" key="3">
    <source>
        <dbReference type="SAM" id="MobiDB-lite"/>
    </source>
</evidence>
<organism evidence="5 6">
    <name type="scientific">Nonomuraea zeae</name>
    <dbReference type="NCBI Taxonomy" id="1642303"/>
    <lineage>
        <taxon>Bacteria</taxon>
        <taxon>Bacillati</taxon>
        <taxon>Actinomycetota</taxon>
        <taxon>Actinomycetes</taxon>
        <taxon>Streptosporangiales</taxon>
        <taxon>Streptosporangiaceae</taxon>
        <taxon>Nonomuraea</taxon>
    </lineage>
</organism>
<feature type="region of interest" description="Disordered" evidence="3">
    <location>
        <begin position="205"/>
        <end position="225"/>
    </location>
</feature>
<keyword evidence="1" id="KW-0596">Phosphopantetheine</keyword>
<evidence type="ECO:0000256" key="1">
    <source>
        <dbReference type="ARBA" id="ARBA00022450"/>
    </source>
</evidence>
<feature type="region of interest" description="Disordered" evidence="3">
    <location>
        <begin position="79"/>
        <end position="101"/>
    </location>
</feature>
<evidence type="ECO:0000256" key="2">
    <source>
        <dbReference type="ARBA" id="ARBA00022553"/>
    </source>
</evidence>
<sequence>MPEARNRRAAGCSAPGAAVSLRTSDPVKRYVGLHLAPDGTVTAGEAVDLVWMSVLRVLTDAGVPVGEAVECRVWWPSAVTRPPRSPGRSPPDAGSRAPGSEIPKNTGLWWIMALGKDAGRRTVIPSDRRLDKGRRMTQADAVASLVERRLGRALDPDLNFFEAGLDSLALVALHEELTSTLGLSLPVTAMFTHPNLRALSHLITQGQAPARQDGARRRPLGGSRRDVRARIRKDGL</sequence>
<dbReference type="AlphaFoldDB" id="A0A5S4H4K6"/>
<comment type="caution">
    <text evidence="5">The sequence shown here is derived from an EMBL/GenBank/DDBJ whole genome shotgun (WGS) entry which is preliminary data.</text>
</comment>
<feature type="domain" description="Carrier" evidence="4">
    <location>
        <begin position="132"/>
        <end position="207"/>
    </location>
</feature>
<evidence type="ECO:0000313" key="5">
    <source>
        <dbReference type="EMBL" id="TMR39872.1"/>
    </source>
</evidence>
<protein>
    <submittedName>
        <fullName evidence="5">Acyl carrier protein</fullName>
    </submittedName>
</protein>
<dbReference type="Pfam" id="PF00550">
    <property type="entry name" value="PP-binding"/>
    <property type="match status" value="1"/>
</dbReference>
<dbReference type="InterPro" id="IPR020806">
    <property type="entry name" value="PKS_PP-bd"/>
</dbReference>
<accession>A0A5S4H4K6</accession>
<keyword evidence="2" id="KW-0597">Phosphoprotein</keyword>
<dbReference type="SMART" id="SM01294">
    <property type="entry name" value="PKS_PP_betabranch"/>
    <property type="match status" value="1"/>
</dbReference>
<keyword evidence="6" id="KW-1185">Reference proteome</keyword>
<dbReference type="GO" id="GO:0031177">
    <property type="term" value="F:phosphopantetheine binding"/>
    <property type="evidence" value="ECO:0007669"/>
    <property type="project" value="InterPro"/>
</dbReference>
<name>A0A5S4H4K6_9ACTN</name>
<dbReference type="PROSITE" id="PS50075">
    <property type="entry name" value="CARRIER"/>
    <property type="match status" value="1"/>
</dbReference>
<dbReference type="SMART" id="SM00823">
    <property type="entry name" value="PKS_PP"/>
    <property type="match status" value="1"/>
</dbReference>
<dbReference type="Gene3D" id="1.10.1200.10">
    <property type="entry name" value="ACP-like"/>
    <property type="match status" value="1"/>
</dbReference>